<evidence type="ECO:0000313" key="2">
    <source>
        <dbReference type="EMBL" id="KAG8523677.1"/>
    </source>
</evidence>
<feature type="region of interest" description="Disordered" evidence="1">
    <location>
        <begin position="104"/>
        <end position="151"/>
    </location>
</feature>
<feature type="compositionally biased region" description="Basic and acidic residues" evidence="1">
    <location>
        <begin position="131"/>
        <end position="141"/>
    </location>
</feature>
<evidence type="ECO:0000256" key="1">
    <source>
        <dbReference type="SAM" id="MobiDB-lite"/>
    </source>
</evidence>
<keyword evidence="3" id="KW-1185">Reference proteome</keyword>
<dbReference type="AlphaFoldDB" id="A0A8J6AUM2"/>
<gene>
    <name evidence="2" type="ORF">J0S82_020028</name>
</gene>
<proteinExistence type="predicted"/>
<sequence length="219" mass="24550">MSLFPSSKNYDLDYKLHRVNVPYRVYKYQRIPPLINRVPVKMQRTHVGMGVKGSFSPHKIPRISHLPPEQIKFQTRELHSIVGELNQIKAQVDSLLQSLECMDQQRAQPPGTEDREGNCAPESPASSCRTTESRQKLKGHAEVNSSEESTGQKAMVVWGLAPADHPQQQRCKERLTVLPKSVSPLTADALSPQLVAVWRPKAQVLSERSAAGVRGVRCR</sequence>
<comment type="caution">
    <text evidence="2">The sequence shown here is derived from an EMBL/GenBank/DDBJ whole genome shotgun (WGS) entry which is preliminary data.</text>
</comment>
<reference evidence="2" key="1">
    <citation type="journal article" date="2021" name="Evol. Appl.">
        <title>The genome of the Pyrenean desman and the effects of bottlenecks and inbreeding on the genomic landscape of an endangered species.</title>
        <authorList>
            <person name="Escoda L."/>
            <person name="Castresana J."/>
        </authorList>
    </citation>
    <scope>NUCLEOTIDE SEQUENCE</scope>
    <source>
        <strain evidence="2">IBE-C5619</strain>
    </source>
</reference>
<dbReference type="Proteomes" id="UP000700334">
    <property type="component" value="Unassembled WGS sequence"/>
</dbReference>
<accession>A0A8J6AUM2</accession>
<dbReference type="EMBL" id="JAGFMF010011404">
    <property type="protein sequence ID" value="KAG8523677.1"/>
    <property type="molecule type" value="Genomic_DNA"/>
</dbReference>
<name>A0A8J6AUM2_GALPY</name>
<organism evidence="2 3">
    <name type="scientific">Galemys pyrenaicus</name>
    <name type="common">Iberian desman</name>
    <name type="synonym">Pyrenean desman</name>
    <dbReference type="NCBI Taxonomy" id="202257"/>
    <lineage>
        <taxon>Eukaryota</taxon>
        <taxon>Metazoa</taxon>
        <taxon>Chordata</taxon>
        <taxon>Craniata</taxon>
        <taxon>Vertebrata</taxon>
        <taxon>Euteleostomi</taxon>
        <taxon>Mammalia</taxon>
        <taxon>Eutheria</taxon>
        <taxon>Laurasiatheria</taxon>
        <taxon>Eulipotyphla</taxon>
        <taxon>Talpidae</taxon>
        <taxon>Galemys</taxon>
    </lineage>
</organism>
<protein>
    <submittedName>
        <fullName evidence="2">Uncharacterized protein</fullName>
    </submittedName>
</protein>
<evidence type="ECO:0000313" key="3">
    <source>
        <dbReference type="Proteomes" id="UP000700334"/>
    </source>
</evidence>
<dbReference type="OrthoDB" id="9042265at2759"/>